<dbReference type="GO" id="GO:0016620">
    <property type="term" value="F:oxidoreductase activity, acting on the aldehyde or oxo group of donors, NAD or NADP as acceptor"/>
    <property type="evidence" value="ECO:0007669"/>
    <property type="project" value="InterPro"/>
</dbReference>
<comment type="similarity">
    <text evidence="1 4">Belongs to the aldehyde dehydrogenase family.</text>
</comment>
<evidence type="ECO:0000313" key="6">
    <source>
        <dbReference type="EMBL" id="MCZ4586166.1"/>
    </source>
</evidence>
<evidence type="ECO:0000313" key="9">
    <source>
        <dbReference type="Proteomes" id="UP001231166"/>
    </source>
</evidence>
<name>A0AAX3YTR1_RHOOP</name>
<dbReference type="Proteomes" id="UP001066327">
    <property type="component" value="Unassembled WGS sequence"/>
</dbReference>
<proteinExistence type="inferred from homology"/>
<dbReference type="SUPFAM" id="SSF53720">
    <property type="entry name" value="ALDH-like"/>
    <property type="match status" value="1"/>
</dbReference>
<dbReference type="Proteomes" id="UP001231166">
    <property type="component" value="Plasmid pRho-VOC14-L"/>
</dbReference>
<dbReference type="EMBL" id="CP130956">
    <property type="protein sequence ID" value="WLF51900.1"/>
    <property type="molecule type" value="Genomic_DNA"/>
</dbReference>
<dbReference type="PANTHER" id="PTHR11699">
    <property type="entry name" value="ALDEHYDE DEHYDROGENASE-RELATED"/>
    <property type="match status" value="1"/>
</dbReference>
<dbReference type="InterPro" id="IPR015590">
    <property type="entry name" value="Aldehyde_DH_dom"/>
</dbReference>
<gene>
    <name evidence="6" type="ORF">O4328_21160</name>
    <name evidence="7" type="ORF">Q5707_41260</name>
</gene>
<evidence type="ECO:0000256" key="1">
    <source>
        <dbReference type="ARBA" id="ARBA00009986"/>
    </source>
</evidence>
<accession>A0AAX3YTR1</accession>
<dbReference type="PROSITE" id="PS00070">
    <property type="entry name" value="ALDEHYDE_DEHYDR_CYS"/>
    <property type="match status" value="1"/>
</dbReference>
<keyword evidence="2 4" id="KW-0560">Oxidoreductase</keyword>
<dbReference type="EMBL" id="JAPWIS010000010">
    <property type="protein sequence ID" value="MCZ4586166.1"/>
    <property type="molecule type" value="Genomic_DNA"/>
</dbReference>
<evidence type="ECO:0000259" key="5">
    <source>
        <dbReference type="Pfam" id="PF00171"/>
    </source>
</evidence>
<dbReference type="InterPro" id="IPR016163">
    <property type="entry name" value="Ald_DH_C"/>
</dbReference>
<dbReference type="RefSeq" id="WP_206016600.1">
    <property type="nucleotide sequence ID" value="NZ_CP130956.1"/>
</dbReference>
<feature type="active site" evidence="3">
    <location>
        <position position="267"/>
    </location>
</feature>
<dbReference type="InterPro" id="IPR016162">
    <property type="entry name" value="Ald_DH_N"/>
</dbReference>
<dbReference type="AlphaFoldDB" id="A0AAX3YTR1"/>
<sequence length="496" mass="51755">MTDIVVTPQGGRSDPATPRGMIIDGTETASLTGETFDVFDPGTGDVIARVARGNAEDVDRAVAVARRSFDDGRWRRLSPADRGVVLWRVAELLESHRDELARLESANVGLPFAHAYAMAGEAISAFRYYAGFADKIHGRTLEIGPAEQRVHAYTLREPIGVAGLITAWNAPLVMAAQKLAPALAAGCSCVLKPAMEAPLTTLRVAALLEEAGVPAGVVNVVTGSGTTVGAAIAAHPGVDKVSFTGSTEVGKLILGAAAGNLKKLTLELGGKSPVVVLPDADIDKVIPAVAAAVFYNAGQICTAGTRLYVHDSVYDAVVDGVGEAARALKMGHGSEPGVELGPLISAKQVSRVAEYVRGGVEDGARVVSGGSPVDGKGFFFEPTVLADVNHEMKVIREEIFGPVIGAMRFSSVDEAIVLANDTDYGLAASVWTRDIGSAHAVARQLRAGRVGVNVHRAGGIHIPQGGYRQSGWGRDGSAEGLDAYLETKSILEALDR</sequence>
<keyword evidence="7" id="KW-0614">Plasmid</keyword>
<dbReference type="InterPro" id="IPR016160">
    <property type="entry name" value="Ald_DH_CS_CYS"/>
</dbReference>
<dbReference type="Gene3D" id="3.40.605.10">
    <property type="entry name" value="Aldehyde Dehydrogenase, Chain A, domain 1"/>
    <property type="match status" value="1"/>
</dbReference>
<dbReference type="FunFam" id="3.40.605.10:FF:000007">
    <property type="entry name" value="NAD/NADP-dependent betaine aldehyde dehydrogenase"/>
    <property type="match status" value="1"/>
</dbReference>
<dbReference type="InterPro" id="IPR029510">
    <property type="entry name" value="Ald_DH_CS_GLU"/>
</dbReference>
<organism evidence="7 9">
    <name type="scientific">Rhodococcus opacus</name>
    <name type="common">Nocardia opaca</name>
    <dbReference type="NCBI Taxonomy" id="37919"/>
    <lineage>
        <taxon>Bacteria</taxon>
        <taxon>Bacillati</taxon>
        <taxon>Actinomycetota</taxon>
        <taxon>Actinomycetes</taxon>
        <taxon>Mycobacteriales</taxon>
        <taxon>Nocardiaceae</taxon>
        <taxon>Rhodococcus</taxon>
    </lineage>
</organism>
<evidence type="ECO:0000256" key="2">
    <source>
        <dbReference type="ARBA" id="ARBA00023002"/>
    </source>
</evidence>
<reference evidence="6" key="1">
    <citation type="submission" date="2022-12" db="EMBL/GenBank/DDBJ databases">
        <authorList>
            <person name="Krivoruchko A.V."/>
            <person name="Elkin A."/>
        </authorList>
    </citation>
    <scope>NUCLEOTIDE SEQUENCE</scope>
    <source>
        <strain evidence="6">IEGM 249</strain>
    </source>
</reference>
<protein>
    <submittedName>
        <fullName evidence="7">Aldehyde dehydrogenase family protein</fullName>
    </submittedName>
</protein>
<dbReference type="InterPro" id="IPR016161">
    <property type="entry name" value="Ald_DH/histidinol_DH"/>
</dbReference>
<evidence type="ECO:0000313" key="8">
    <source>
        <dbReference type="Proteomes" id="UP001066327"/>
    </source>
</evidence>
<dbReference type="Pfam" id="PF00171">
    <property type="entry name" value="Aldedh"/>
    <property type="match status" value="1"/>
</dbReference>
<evidence type="ECO:0000256" key="3">
    <source>
        <dbReference type="PROSITE-ProRule" id="PRU10007"/>
    </source>
</evidence>
<feature type="domain" description="Aldehyde dehydrogenase" evidence="5">
    <location>
        <begin position="33"/>
        <end position="490"/>
    </location>
</feature>
<reference evidence="7" key="2">
    <citation type="submission" date="2023-07" db="EMBL/GenBank/DDBJ databases">
        <title>Genomic analysis of Rhodococcus opacus VOC-14 with glycol ethers degradation activity.</title>
        <authorList>
            <person name="Narkevich D.A."/>
            <person name="Hlushen A.M."/>
            <person name="Akhremchuk A.E."/>
            <person name="Sikolenko M.A."/>
            <person name="Valentovich L.N."/>
        </authorList>
    </citation>
    <scope>NUCLEOTIDE SEQUENCE</scope>
    <source>
        <strain evidence="7">VOC-14</strain>
        <plasmid evidence="7">pRho-VOC14-L</plasmid>
    </source>
</reference>
<dbReference type="Gene3D" id="3.40.309.10">
    <property type="entry name" value="Aldehyde Dehydrogenase, Chain A, domain 2"/>
    <property type="match status" value="1"/>
</dbReference>
<dbReference type="PROSITE" id="PS00687">
    <property type="entry name" value="ALDEHYDE_DEHYDR_GLU"/>
    <property type="match status" value="1"/>
</dbReference>
<dbReference type="FunFam" id="3.40.309.10:FF:000009">
    <property type="entry name" value="Aldehyde dehydrogenase A"/>
    <property type="match status" value="1"/>
</dbReference>
<evidence type="ECO:0000313" key="7">
    <source>
        <dbReference type="EMBL" id="WLF51900.1"/>
    </source>
</evidence>
<evidence type="ECO:0000256" key="4">
    <source>
        <dbReference type="RuleBase" id="RU003345"/>
    </source>
</evidence>
<keyword evidence="8" id="KW-1185">Reference proteome</keyword>
<geneLocation type="plasmid" evidence="7 9">
    <name>pRho-VOC14-L</name>
</geneLocation>